<sequence length="203" mass="22821">MILSEKVSPDYTNDVSKDFLPFKNEQYMFTAVIQAADEATCSPDMNLECPEEWFRIDRSDSTVWCIFVSFLMDFEQYTLPTEAQWSTAEDACVASRTHLTGFEDLQEYNVFVDYMNDGKKDGQYFIGAKKKAECTTLDPVQTNPCGLLNAFTWFNGVATKPLISEKWAPGSPNFSNGDCVAYVKGEPIPDAASPMNGFLRTVE</sequence>
<dbReference type="CDD" id="cd00037">
    <property type="entry name" value="CLECT"/>
    <property type="match status" value="1"/>
</dbReference>
<feature type="domain" description="C-type lectin" evidence="1">
    <location>
        <begin position="77"/>
        <end position="185"/>
    </location>
</feature>
<keyword evidence="3" id="KW-1185">Reference proteome</keyword>
<dbReference type="PANTHER" id="PTHR23124">
    <property type="entry name" value="C-TYPE LECTIN DOMAIN-CONTAINING PROTEIN-RELATED-RELATED"/>
    <property type="match status" value="1"/>
</dbReference>
<dbReference type="InterPro" id="IPR016186">
    <property type="entry name" value="C-type_lectin-like/link_sf"/>
</dbReference>
<dbReference type="PANTHER" id="PTHR23124:SF148">
    <property type="entry name" value="C-TYPE LECTIN DOMAIN-CONTAINING PROTEIN-RELATED"/>
    <property type="match status" value="1"/>
</dbReference>
<gene>
    <name evidence="2" type="ORF">CAUJ_LOCUS15221</name>
</gene>
<dbReference type="InterPro" id="IPR016187">
    <property type="entry name" value="CTDL_fold"/>
</dbReference>
<dbReference type="AlphaFoldDB" id="A0A8S1HW71"/>
<dbReference type="SMART" id="SM00034">
    <property type="entry name" value="CLECT"/>
    <property type="match status" value="1"/>
</dbReference>
<evidence type="ECO:0000313" key="2">
    <source>
        <dbReference type="EMBL" id="CAD6199318.1"/>
    </source>
</evidence>
<dbReference type="SUPFAM" id="SSF56436">
    <property type="entry name" value="C-type lectin-like"/>
    <property type="match status" value="1"/>
</dbReference>
<evidence type="ECO:0000313" key="3">
    <source>
        <dbReference type="Proteomes" id="UP000835052"/>
    </source>
</evidence>
<dbReference type="InterPro" id="IPR001304">
    <property type="entry name" value="C-type_lectin-like"/>
</dbReference>
<dbReference type="Proteomes" id="UP000835052">
    <property type="component" value="Unassembled WGS sequence"/>
</dbReference>
<protein>
    <recommendedName>
        <fullName evidence="1">C-type lectin domain-containing protein</fullName>
    </recommendedName>
</protein>
<accession>A0A8S1HW71</accession>
<dbReference type="PROSITE" id="PS50041">
    <property type="entry name" value="C_TYPE_LECTIN_2"/>
    <property type="match status" value="1"/>
</dbReference>
<reference evidence="2" key="1">
    <citation type="submission" date="2020-10" db="EMBL/GenBank/DDBJ databases">
        <authorList>
            <person name="Kikuchi T."/>
        </authorList>
    </citation>
    <scope>NUCLEOTIDE SEQUENCE</scope>
    <source>
        <strain evidence="2">NKZ352</strain>
    </source>
</reference>
<dbReference type="EMBL" id="CAJGYM010000166">
    <property type="protein sequence ID" value="CAD6199318.1"/>
    <property type="molecule type" value="Genomic_DNA"/>
</dbReference>
<proteinExistence type="predicted"/>
<evidence type="ECO:0000259" key="1">
    <source>
        <dbReference type="PROSITE" id="PS50041"/>
    </source>
</evidence>
<organism evidence="2 3">
    <name type="scientific">Caenorhabditis auriculariae</name>
    <dbReference type="NCBI Taxonomy" id="2777116"/>
    <lineage>
        <taxon>Eukaryota</taxon>
        <taxon>Metazoa</taxon>
        <taxon>Ecdysozoa</taxon>
        <taxon>Nematoda</taxon>
        <taxon>Chromadorea</taxon>
        <taxon>Rhabditida</taxon>
        <taxon>Rhabditina</taxon>
        <taxon>Rhabditomorpha</taxon>
        <taxon>Rhabditoidea</taxon>
        <taxon>Rhabditidae</taxon>
        <taxon>Peloderinae</taxon>
        <taxon>Caenorhabditis</taxon>
    </lineage>
</organism>
<comment type="caution">
    <text evidence="2">The sequence shown here is derived from an EMBL/GenBank/DDBJ whole genome shotgun (WGS) entry which is preliminary data.</text>
</comment>
<dbReference type="Gene3D" id="3.10.100.10">
    <property type="entry name" value="Mannose-Binding Protein A, subunit A"/>
    <property type="match status" value="1"/>
</dbReference>
<name>A0A8S1HW71_9PELO</name>